<dbReference type="AlphaFoldDB" id="A0A558C470"/>
<gene>
    <name evidence="7" type="ORF">FNT36_05640</name>
</gene>
<protein>
    <recommendedName>
        <fullName evidence="9">Lipopolysaccharide biosynthesis protein</fullName>
    </recommendedName>
</protein>
<feature type="transmembrane region" description="Helical" evidence="6">
    <location>
        <begin position="305"/>
        <end position="325"/>
    </location>
</feature>
<dbReference type="InterPro" id="IPR050833">
    <property type="entry name" value="Poly_Biosynth_Transport"/>
</dbReference>
<keyword evidence="3 6" id="KW-0812">Transmembrane</keyword>
<proteinExistence type="predicted"/>
<evidence type="ECO:0000313" key="8">
    <source>
        <dbReference type="Proteomes" id="UP000317624"/>
    </source>
</evidence>
<evidence type="ECO:0000256" key="2">
    <source>
        <dbReference type="ARBA" id="ARBA00022475"/>
    </source>
</evidence>
<evidence type="ECO:0000256" key="5">
    <source>
        <dbReference type="ARBA" id="ARBA00023136"/>
    </source>
</evidence>
<dbReference type="GO" id="GO:0005886">
    <property type="term" value="C:plasma membrane"/>
    <property type="evidence" value="ECO:0007669"/>
    <property type="project" value="UniProtKB-SubCell"/>
</dbReference>
<feature type="transmembrane region" description="Helical" evidence="6">
    <location>
        <begin position="227"/>
        <end position="248"/>
    </location>
</feature>
<keyword evidence="5 6" id="KW-0472">Membrane</keyword>
<dbReference type="PANTHER" id="PTHR30250">
    <property type="entry name" value="PST FAMILY PREDICTED COLANIC ACID TRANSPORTER"/>
    <property type="match status" value="1"/>
</dbReference>
<dbReference type="Proteomes" id="UP000317624">
    <property type="component" value="Unassembled WGS sequence"/>
</dbReference>
<feature type="transmembrane region" description="Helical" evidence="6">
    <location>
        <begin position="186"/>
        <end position="206"/>
    </location>
</feature>
<feature type="transmembrane region" description="Helical" evidence="6">
    <location>
        <begin position="337"/>
        <end position="355"/>
    </location>
</feature>
<name>A0A558C470_9BACT</name>
<sequence length="428" mass="45593">MNHALTLPPWTQRLGRLAVAPRYWVVAGQATVSATNFLTNIFIAKLCGLATFGEYSAWQLVLLLALAVQGAAITQPMQVVLGTLSARQRVAYGQLVLGLQVAFGGLAVAATALGANLLPQAATVLPAFVVLLAAAGGQDTLRKLLLAEGKVQAALASDVLSAGGQVLVLLVLALRPAPTTLTEVMWAIGLTTVPALLVGVKALGTWPALSLNAWRRYGRRHWRQARWLLPTALLQWGSANVLLVFAGWVGSPAMLGVLRLAQTAMGIFNLGLQAVENYALPRLSQSFHHAPAEFAAQRAALTKKMLLAAGPLLALLAAAAGPLIAQFGPAGGAQYTALLRWCCVLYVVILLVYPLRLTVRLLADSRHYFGGYVLSIGASLLSVRWLTAHYQASGVVLGWLLAQLVLGAYWVVAVQWRRRVHPGLPLTM</sequence>
<feature type="transmembrane region" description="Helical" evidence="6">
    <location>
        <begin position="23"/>
        <end position="43"/>
    </location>
</feature>
<reference evidence="7 8" key="1">
    <citation type="submission" date="2019-07" db="EMBL/GenBank/DDBJ databases">
        <title>Hymenobacter sp. straun FUR1 Genome sequencing and assembly.</title>
        <authorList>
            <person name="Chhetri G."/>
        </authorList>
    </citation>
    <scope>NUCLEOTIDE SEQUENCE [LARGE SCALE GENOMIC DNA]</scope>
    <source>
        <strain evidence="7 8">Fur1</strain>
    </source>
</reference>
<feature type="transmembrane region" description="Helical" evidence="6">
    <location>
        <begin position="95"/>
        <end position="115"/>
    </location>
</feature>
<dbReference type="PANTHER" id="PTHR30250:SF11">
    <property type="entry name" value="O-ANTIGEN TRANSPORTER-RELATED"/>
    <property type="match status" value="1"/>
</dbReference>
<organism evidence="7 8">
    <name type="scientific">Hymenobacter setariae</name>
    <dbReference type="NCBI Taxonomy" id="2594794"/>
    <lineage>
        <taxon>Bacteria</taxon>
        <taxon>Pseudomonadati</taxon>
        <taxon>Bacteroidota</taxon>
        <taxon>Cytophagia</taxon>
        <taxon>Cytophagales</taxon>
        <taxon>Hymenobacteraceae</taxon>
        <taxon>Hymenobacter</taxon>
    </lineage>
</organism>
<evidence type="ECO:0008006" key="9">
    <source>
        <dbReference type="Google" id="ProtNLM"/>
    </source>
</evidence>
<evidence type="ECO:0000256" key="3">
    <source>
        <dbReference type="ARBA" id="ARBA00022692"/>
    </source>
</evidence>
<dbReference type="EMBL" id="VMRJ01000001">
    <property type="protein sequence ID" value="TVT43568.1"/>
    <property type="molecule type" value="Genomic_DNA"/>
</dbReference>
<feature type="transmembrane region" description="Helical" evidence="6">
    <location>
        <begin position="55"/>
        <end position="74"/>
    </location>
</feature>
<evidence type="ECO:0000256" key="4">
    <source>
        <dbReference type="ARBA" id="ARBA00022989"/>
    </source>
</evidence>
<evidence type="ECO:0000313" key="7">
    <source>
        <dbReference type="EMBL" id="TVT43568.1"/>
    </source>
</evidence>
<feature type="transmembrane region" description="Helical" evidence="6">
    <location>
        <begin position="367"/>
        <end position="386"/>
    </location>
</feature>
<evidence type="ECO:0000256" key="1">
    <source>
        <dbReference type="ARBA" id="ARBA00004651"/>
    </source>
</evidence>
<evidence type="ECO:0000256" key="6">
    <source>
        <dbReference type="SAM" id="Phobius"/>
    </source>
</evidence>
<feature type="transmembrane region" description="Helical" evidence="6">
    <location>
        <begin position="392"/>
        <end position="412"/>
    </location>
</feature>
<dbReference type="OrthoDB" id="582032at2"/>
<keyword evidence="8" id="KW-1185">Reference proteome</keyword>
<keyword evidence="2" id="KW-1003">Cell membrane</keyword>
<comment type="caution">
    <text evidence="7">The sequence shown here is derived from an EMBL/GenBank/DDBJ whole genome shotgun (WGS) entry which is preliminary data.</text>
</comment>
<feature type="transmembrane region" description="Helical" evidence="6">
    <location>
        <begin position="121"/>
        <end position="141"/>
    </location>
</feature>
<comment type="subcellular location">
    <subcellularLocation>
        <location evidence="1">Cell membrane</location>
        <topology evidence="1">Multi-pass membrane protein</topology>
    </subcellularLocation>
</comment>
<keyword evidence="4 6" id="KW-1133">Transmembrane helix</keyword>
<feature type="transmembrane region" description="Helical" evidence="6">
    <location>
        <begin position="153"/>
        <end position="174"/>
    </location>
</feature>
<dbReference type="RefSeq" id="WP_144845193.1">
    <property type="nucleotide sequence ID" value="NZ_VMRJ01000001.1"/>
</dbReference>
<accession>A0A558C470</accession>